<name>A0A517PHF7_9PLAN</name>
<accession>A0A517PHF7</accession>
<sequence>MLAAKCGTHAEDRADNHGGRREQRSSAQRLQHNLCVSEKLLEPPLDKKRFDSSNFHGRVESVNRQSV</sequence>
<proteinExistence type="predicted"/>
<protein>
    <submittedName>
        <fullName evidence="2">Uncharacterized protein</fullName>
    </submittedName>
</protein>
<dbReference type="EMBL" id="CP036266">
    <property type="protein sequence ID" value="QDT18812.1"/>
    <property type="molecule type" value="Genomic_DNA"/>
</dbReference>
<dbReference type="AlphaFoldDB" id="A0A517PHF7"/>
<keyword evidence="3" id="KW-1185">Reference proteome</keyword>
<evidence type="ECO:0000313" key="2">
    <source>
        <dbReference type="EMBL" id="QDT18812.1"/>
    </source>
</evidence>
<dbReference type="Proteomes" id="UP000320421">
    <property type="component" value="Chromosome"/>
</dbReference>
<feature type="compositionally biased region" description="Basic and acidic residues" evidence="1">
    <location>
        <begin position="8"/>
        <end position="24"/>
    </location>
</feature>
<organism evidence="2 3">
    <name type="scientific">Gimesia chilikensis</name>
    <dbReference type="NCBI Taxonomy" id="2605989"/>
    <lineage>
        <taxon>Bacteria</taxon>
        <taxon>Pseudomonadati</taxon>
        <taxon>Planctomycetota</taxon>
        <taxon>Planctomycetia</taxon>
        <taxon>Planctomycetales</taxon>
        <taxon>Planctomycetaceae</taxon>
        <taxon>Gimesia</taxon>
    </lineage>
</organism>
<evidence type="ECO:0000313" key="3">
    <source>
        <dbReference type="Proteomes" id="UP000320421"/>
    </source>
</evidence>
<reference evidence="2 3" key="1">
    <citation type="submission" date="2019-02" db="EMBL/GenBank/DDBJ databases">
        <title>Deep-cultivation of Planctomycetes and their phenomic and genomic characterization uncovers novel biology.</title>
        <authorList>
            <person name="Wiegand S."/>
            <person name="Jogler M."/>
            <person name="Boedeker C."/>
            <person name="Pinto D."/>
            <person name="Vollmers J."/>
            <person name="Rivas-Marin E."/>
            <person name="Kohn T."/>
            <person name="Peeters S.H."/>
            <person name="Heuer A."/>
            <person name="Rast P."/>
            <person name="Oberbeckmann S."/>
            <person name="Bunk B."/>
            <person name="Jeske O."/>
            <person name="Meyerdierks A."/>
            <person name="Storesund J.E."/>
            <person name="Kallscheuer N."/>
            <person name="Luecker S."/>
            <person name="Lage O.M."/>
            <person name="Pohl T."/>
            <person name="Merkel B.J."/>
            <person name="Hornburger P."/>
            <person name="Mueller R.-W."/>
            <person name="Bruemmer F."/>
            <person name="Labrenz M."/>
            <person name="Spormann A.M."/>
            <person name="Op den Camp H."/>
            <person name="Overmann J."/>
            <person name="Amann R."/>
            <person name="Jetten M.S.M."/>
            <person name="Mascher T."/>
            <person name="Medema M.H."/>
            <person name="Devos D.P."/>
            <person name="Kaster A.-K."/>
            <person name="Ovreas L."/>
            <person name="Rohde M."/>
            <person name="Galperin M.Y."/>
            <person name="Jogler C."/>
        </authorList>
    </citation>
    <scope>NUCLEOTIDE SEQUENCE [LARGE SCALE GENOMIC DNA]</scope>
    <source>
        <strain evidence="2 3">HG66A1</strain>
    </source>
</reference>
<evidence type="ECO:0000256" key="1">
    <source>
        <dbReference type="SAM" id="MobiDB-lite"/>
    </source>
</evidence>
<feature type="region of interest" description="Disordered" evidence="1">
    <location>
        <begin position="1"/>
        <end position="31"/>
    </location>
</feature>
<gene>
    <name evidence="2" type="ORF">HG66A1_05740</name>
</gene>